<dbReference type="InterPro" id="IPR045741">
    <property type="entry name" value="PorV"/>
</dbReference>
<keyword evidence="1" id="KW-0732">Signal</keyword>
<dbReference type="Gene3D" id="2.40.160.60">
    <property type="entry name" value="Outer membrane protein transport protein (OMPP1/FadL/TodX)"/>
    <property type="match status" value="1"/>
</dbReference>
<comment type="caution">
    <text evidence="4">The sequence shown here is derived from an EMBL/GenBank/DDBJ whole genome shotgun (WGS) entry which is preliminary data.</text>
</comment>
<dbReference type="AlphaFoldDB" id="A0A5B3GSD3"/>
<reference evidence="5 6" key="1">
    <citation type="journal article" date="2019" name="Nat. Med.">
        <title>A library of human gut bacterial isolates paired with longitudinal multiomics data enables mechanistic microbiome research.</title>
        <authorList>
            <person name="Poyet M."/>
            <person name="Groussin M."/>
            <person name="Gibbons S.M."/>
            <person name="Avila-Pacheco J."/>
            <person name="Jiang X."/>
            <person name="Kearney S.M."/>
            <person name="Perrotta A.R."/>
            <person name="Berdy B."/>
            <person name="Zhao S."/>
            <person name="Lieberman T.D."/>
            <person name="Swanson P.K."/>
            <person name="Smith M."/>
            <person name="Roesemann S."/>
            <person name="Alexander J.E."/>
            <person name="Rich S.A."/>
            <person name="Livny J."/>
            <person name="Vlamakis H."/>
            <person name="Clish C."/>
            <person name="Bullock K."/>
            <person name="Deik A."/>
            <person name="Scott J."/>
            <person name="Pierce K.A."/>
            <person name="Xavier R.J."/>
            <person name="Alm E.J."/>
        </authorList>
    </citation>
    <scope>NUCLEOTIDE SEQUENCE [LARGE SCALE GENOMIC DNA]</scope>
    <source>
        <strain evidence="4 5">BIOML-A1</strain>
        <strain evidence="3 6">BIOML-A2</strain>
    </source>
</reference>
<sequence>MKRLVTLLAALAALQTYAQRIEATLPSPDAKSLGMGGVMMTTLSGSHAIYNNSATAIFSHTPSQVSSSYYGQRSFDYYAVSGFCRFDNINLVQAGWRQFLREHGNNDMAVDLGYARRIGDRWAVGIVGRYMHLKRPDISADALAVDLSAAWQRPLENVGSYSTLRAGAKLGNLGGYLRDTEYTLPMDFTVGAALDTFLTDAHEITVGTDLGYYFSPSAVRGFQMSLGVEYNLMQLVQLRTGYHYGERRDYYPSYWTVGAGLRILHLRLDFAYLFAKKHSLLRNTYSISFGLDF</sequence>
<dbReference type="Proteomes" id="UP000322658">
    <property type="component" value="Unassembled WGS sequence"/>
</dbReference>
<accession>A0A5B3GSD3</accession>
<evidence type="ECO:0000256" key="1">
    <source>
        <dbReference type="SAM" id="SignalP"/>
    </source>
</evidence>
<feature type="domain" description="Type IX secretion system protein PorV" evidence="2">
    <location>
        <begin position="104"/>
        <end position="216"/>
    </location>
</feature>
<protein>
    <submittedName>
        <fullName evidence="4">PorV/PorQ family protein</fullName>
    </submittedName>
</protein>
<dbReference type="Pfam" id="PF19572">
    <property type="entry name" value="PorV"/>
    <property type="match status" value="1"/>
</dbReference>
<evidence type="ECO:0000313" key="5">
    <source>
        <dbReference type="Proteomes" id="UP000322658"/>
    </source>
</evidence>
<evidence type="ECO:0000259" key="2">
    <source>
        <dbReference type="Pfam" id="PF19572"/>
    </source>
</evidence>
<feature type="signal peptide" evidence="1">
    <location>
        <begin position="1"/>
        <end position="18"/>
    </location>
</feature>
<dbReference type="EMBL" id="VVXK01000009">
    <property type="protein sequence ID" value="KAA2370182.1"/>
    <property type="molecule type" value="Genomic_DNA"/>
</dbReference>
<gene>
    <name evidence="4" type="ORF">F2Y07_04925</name>
    <name evidence="3" type="ORF">F2Y13_07555</name>
</gene>
<feature type="chain" id="PRO_5033846604" evidence="1">
    <location>
        <begin position="19"/>
        <end position="293"/>
    </location>
</feature>
<dbReference type="EMBL" id="VVXJ01000008">
    <property type="protein sequence ID" value="KAA2376574.1"/>
    <property type="molecule type" value="Genomic_DNA"/>
</dbReference>
<dbReference type="RefSeq" id="WP_118406333.1">
    <property type="nucleotide sequence ID" value="NZ_CATYVA010000005.1"/>
</dbReference>
<dbReference type="NCBIfam" id="NF033709">
    <property type="entry name" value="PorV_fam"/>
    <property type="match status" value="1"/>
</dbReference>
<dbReference type="Proteomes" id="UP000323567">
    <property type="component" value="Unassembled WGS sequence"/>
</dbReference>
<organism evidence="4 5">
    <name type="scientific">Alistipes shahii</name>
    <dbReference type="NCBI Taxonomy" id="328814"/>
    <lineage>
        <taxon>Bacteria</taxon>
        <taxon>Pseudomonadati</taxon>
        <taxon>Bacteroidota</taxon>
        <taxon>Bacteroidia</taxon>
        <taxon>Bacteroidales</taxon>
        <taxon>Rikenellaceae</taxon>
        <taxon>Alistipes</taxon>
    </lineage>
</organism>
<proteinExistence type="predicted"/>
<evidence type="ECO:0000313" key="6">
    <source>
        <dbReference type="Proteomes" id="UP000323567"/>
    </source>
</evidence>
<evidence type="ECO:0000313" key="4">
    <source>
        <dbReference type="EMBL" id="KAA2376574.1"/>
    </source>
</evidence>
<evidence type="ECO:0000313" key="3">
    <source>
        <dbReference type="EMBL" id="KAA2370182.1"/>
    </source>
</evidence>
<name>A0A5B3GSD3_9BACT</name>